<dbReference type="CDD" id="cd15800">
    <property type="entry name" value="PMEI-like_2"/>
    <property type="match status" value="1"/>
</dbReference>
<dbReference type="FunFam" id="1.20.140.40:FF:000003">
    <property type="entry name" value="Invertase/pectin methylesterase inhibitor family protein"/>
    <property type="match status" value="1"/>
</dbReference>
<dbReference type="OrthoDB" id="770764at2759"/>
<evidence type="ECO:0000259" key="4">
    <source>
        <dbReference type="SMART" id="SM00856"/>
    </source>
</evidence>
<feature type="compositionally biased region" description="Polar residues" evidence="2">
    <location>
        <begin position="44"/>
        <end position="55"/>
    </location>
</feature>
<evidence type="ECO:0000256" key="3">
    <source>
        <dbReference type="SAM" id="SignalP"/>
    </source>
</evidence>
<dbReference type="InterPro" id="IPR035513">
    <property type="entry name" value="Invertase/methylesterase_inhib"/>
</dbReference>
<dbReference type="PANTHER" id="PTHR31080">
    <property type="entry name" value="PECTINESTERASE INHIBITOR-LIKE"/>
    <property type="match status" value="1"/>
</dbReference>
<dbReference type="AlphaFoldDB" id="A0A9Q0GXS0"/>
<evidence type="ECO:0000256" key="2">
    <source>
        <dbReference type="SAM" id="MobiDB-lite"/>
    </source>
</evidence>
<dbReference type="Gene3D" id="1.20.140.40">
    <property type="entry name" value="Invertase/pectin methylesterase inhibitor family protein"/>
    <property type="match status" value="1"/>
</dbReference>
<dbReference type="InterPro" id="IPR051955">
    <property type="entry name" value="PME_Inhibitor"/>
</dbReference>
<evidence type="ECO:0000256" key="1">
    <source>
        <dbReference type="ARBA" id="ARBA00022729"/>
    </source>
</evidence>
<reference evidence="5" key="1">
    <citation type="journal article" date="2023" name="Plant J.">
        <title>The genome of the king protea, Protea cynaroides.</title>
        <authorList>
            <person name="Chang J."/>
            <person name="Duong T.A."/>
            <person name="Schoeman C."/>
            <person name="Ma X."/>
            <person name="Roodt D."/>
            <person name="Barker N."/>
            <person name="Li Z."/>
            <person name="Van de Peer Y."/>
            <person name="Mizrachi E."/>
        </authorList>
    </citation>
    <scope>NUCLEOTIDE SEQUENCE</scope>
    <source>
        <tissue evidence="5">Young leaves</tissue>
    </source>
</reference>
<dbReference type="SMART" id="SM00856">
    <property type="entry name" value="PMEI"/>
    <property type="match status" value="1"/>
</dbReference>
<organism evidence="5 6">
    <name type="scientific">Protea cynaroides</name>
    <dbReference type="NCBI Taxonomy" id="273540"/>
    <lineage>
        <taxon>Eukaryota</taxon>
        <taxon>Viridiplantae</taxon>
        <taxon>Streptophyta</taxon>
        <taxon>Embryophyta</taxon>
        <taxon>Tracheophyta</taxon>
        <taxon>Spermatophyta</taxon>
        <taxon>Magnoliopsida</taxon>
        <taxon>Proteales</taxon>
        <taxon>Proteaceae</taxon>
        <taxon>Protea</taxon>
    </lineage>
</organism>
<dbReference type="GO" id="GO:0004857">
    <property type="term" value="F:enzyme inhibitor activity"/>
    <property type="evidence" value="ECO:0007669"/>
    <property type="project" value="InterPro"/>
</dbReference>
<sequence length="261" mass="27705">MELDSRLVLIVSLSSFFFFNSAETLCVPRNSTYLSGIPNPSITAPSPTGLSQSPVSLPNSPTQQPTSPASSPAPAEELAAAPKISTISSVPATSPAPAPLKPVNPISGLVDRTINNACHETEYPDLCFSTIKPFLNGVADLETILDEEIQVCKNGTLAASADALKRAQDPNTDPDMASVLKDCNDSYKDALDNLKQAEDAMKARDIGTVNTMLSAAMTDIGDCDDETTEMQPDQPQPMSHEDATLTHLTSNCLAIASLIKW</sequence>
<dbReference type="EMBL" id="JAMYWD010000011">
    <property type="protein sequence ID" value="KAJ4954563.1"/>
    <property type="molecule type" value="Genomic_DNA"/>
</dbReference>
<evidence type="ECO:0000313" key="5">
    <source>
        <dbReference type="EMBL" id="KAJ4954563.1"/>
    </source>
</evidence>
<comment type="caution">
    <text evidence="5">The sequence shown here is derived from an EMBL/GenBank/DDBJ whole genome shotgun (WGS) entry which is preliminary data.</text>
</comment>
<evidence type="ECO:0000313" key="6">
    <source>
        <dbReference type="Proteomes" id="UP001141806"/>
    </source>
</evidence>
<protein>
    <recommendedName>
        <fullName evidence="4">Pectinesterase inhibitor domain-containing protein</fullName>
    </recommendedName>
</protein>
<feature type="domain" description="Pectinesterase inhibitor" evidence="4">
    <location>
        <begin position="109"/>
        <end position="255"/>
    </location>
</feature>
<dbReference type="Pfam" id="PF04043">
    <property type="entry name" value="PMEI"/>
    <property type="match status" value="1"/>
</dbReference>
<accession>A0A9Q0GXS0</accession>
<feature type="chain" id="PRO_5040440405" description="Pectinesterase inhibitor domain-containing protein" evidence="3">
    <location>
        <begin position="23"/>
        <end position="261"/>
    </location>
</feature>
<dbReference type="SUPFAM" id="SSF101148">
    <property type="entry name" value="Plant invertase/pectin methylesterase inhibitor"/>
    <property type="match status" value="1"/>
</dbReference>
<keyword evidence="1 3" id="KW-0732">Signal</keyword>
<dbReference type="PANTHER" id="PTHR31080:SF68">
    <property type="entry name" value="PLANT INVERTASE_PECTIN METHYLESTERASE INHIBITOR SUPERFAMILY PROTEIN"/>
    <property type="match status" value="1"/>
</dbReference>
<keyword evidence="6" id="KW-1185">Reference proteome</keyword>
<feature type="compositionally biased region" description="Low complexity" evidence="2">
    <location>
        <begin position="56"/>
        <end position="77"/>
    </location>
</feature>
<gene>
    <name evidence="5" type="ORF">NE237_011346</name>
</gene>
<dbReference type="InterPro" id="IPR006501">
    <property type="entry name" value="Pectinesterase_inhib_dom"/>
</dbReference>
<proteinExistence type="predicted"/>
<name>A0A9Q0GXS0_9MAGN</name>
<dbReference type="Proteomes" id="UP001141806">
    <property type="component" value="Unassembled WGS sequence"/>
</dbReference>
<dbReference type="NCBIfam" id="TIGR01614">
    <property type="entry name" value="PME_inhib"/>
    <property type="match status" value="1"/>
</dbReference>
<feature type="signal peptide" evidence="3">
    <location>
        <begin position="1"/>
        <end position="22"/>
    </location>
</feature>
<feature type="region of interest" description="Disordered" evidence="2">
    <location>
        <begin position="44"/>
        <end position="77"/>
    </location>
</feature>